<keyword evidence="7 10" id="KW-0067">ATP-binding</keyword>
<dbReference type="PRINTS" id="PR00344">
    <property type="entry name" value="BCTRLSENSOR"/>
</dbReference>
<dbReference type="InterPro" id="IPR050351">
    <property type="entry name" value="BphY/WalK/GraS-like"/>
</dbReference>
<evidence type="ECO:0000256" key="5">
    <source>
        <dbReference type="ARBA" id="ARBA00022741"/>
    </source>
</evidence>
<dbReference type="SUPFAM" id="SSF55874">
    <property type="entry name" value="ATPase domain of HSP90 chaperone/DNA topoisomerase II/histidine kinase"/>
    <property type="match status" value="1"/>
</dbReference>
<reference evidence="11" key="1">
    <citation type="journal article" date="2019" name="Int. J. Syst. Evol. Microbiol.">
        <title>The Global Catalogue of Microorganisms (GCM) 10K type strain sequencing project: providing services to taxonomists for standard genome sequencing and annotation.</title>
        <authorList>
            <consortium name="The Broad Institute Genomics Platform"/>
            <consortium name="The Broad Institute Genome Sequencing Center for Infectious Disease"/>
            <person name="Wu L."/>
            <person name="Ma J."/>
        </authorList>
    </citation>
    <scope>NUCLEOTIDE SEQUENCE [LARGE SCALE GENOMIC DNA]</scope>
    <source>
        <strain evidence="11">NBRC 111368</strain>
    </source>
</reference>
<evidence type="ECO:0000313" key="10">
    <source>
        <dbReference type="EMBL" id="MFC6642141.1"/>
    </source>
</evidence>
<evidence type="ECO:0000313" key="11">
    <source>
        <dbReference type="Proteomes" id="UP001596403"/>
    </source>
</evidence>
<name>A0ABW1YZ45_9RHOB</name>
<protein>
    <recommendedName>
        <fullName evidence="2">histidine kinase</fullName>
        <ecNumber evidence="2">2.7.13.3</ecNumber>
    </recommendedName>
</protein>
<dbReference type="PROSITE" id="PS50109">
    <property type="entry name" value="HIS_KIN"/>
    <property type="match status" value="1"/>
</dbReference>
<evidence type="ECO:0000256" key="1">
    <source>
        <dbReference type="ARBA" id="ARBA00000085"/>
    </source>
</evidence>
<dbReference type="InterPro" id="IPR003661">
    <property type="entry name" value="HisK_dim/P_dom"/>
</dbReference>
<dbReference type="Pfam" id="PF02518">
    <property type="entry name" value="HATPase_c"/>
    <property type="match status" value="1"/>
</dbReference>
<keyword evidence="5" id="KW-0547">Nucleotide-binding</keyword>
<dbReference type="CDD" id="cd00075">
    <property type="entry name" value="HATPase"/>
    <property type="match status" value="1"/>
</dbReference>
<dbReference type="Gene3D" id="3.30.565.10">
    <property type="entry name" value="Histidine kinase-like ATPase, C-terminal domain"/>
    <property type="match status" value="1"/>
</dbReference>
<proteinExistence type="predicted"/>
<evidence type="ECO:0000256" key="3">
    <source>
        <dbReference type="ARBA" id="ARBA00022553"/>
    </source>
</evidence>
<comment type="catalytic activity">
    <reaction evidence="1">
        <text>ATP + protein L-histidine = ADP + protein N-phospho-L-histidine.</text>
        <dbReference type="EC" id="2.7.13.3"/>
    </reaction>
</comment>
<dbReference type="PANTHER" id="PTHR42878:SF7">
    <property type="entry name" value="SENSOR HISTIDINE KINASE GLRK"/>
    <property type="match status" value="1"/>
</dbReference>
<dbReference type="EMBL" id="JBHSWA010000001">
    <property type="protein sequence ID" value="MFC6642141.1"/>
    <property type="molecule type" value="Genomic_DNA"/>
</dbReference>
<dbReference type="EC" id="2.7.13.3" evidence="2"/>
<dbReference type="SMART" id="SM00387">
    <property type="entry name" value="HATPase_c"/>
    <property type="match status" value="1"/>
</dbReference>
<keyword evidence="8" id="KW-0902">Two-component regulatory system</keyword>
<dbReference type="InterPro" id="IPR005467">
    <property type="entry name" value="His_kinase_dom"/>
</dbReference>
<feature type="domain" description="Histidine kinase" evidence="9">
    <location>
        <begin position="32"/>
        <end position="246"/>
    </location>
</feature>
<keyword evidence="6" id="KW-0418">Kinase</keyword>
<evidence type="ECO:0000256" key="8">
    <source>
        <dbReference type="ARBA" id="ARBA00023012"/>
    </source>
</evidence>
<dbReference type="InterPro" id="IPR036890">
    <property type="entry name" value="HATPase_C_sf"/>
</dbReference>
<comment type="caution">
    <text evidence="10">The sequence shown here is derived from an EMBL/GenBank/DDBJ whole genome shotgun (WGS) entry which is preliminary data.</text>
</comment>
<dbReference type="PANTHER" id="PTHR42878">
    <property type="entry name" value="TWO-COMPONENT HISTIDINE KINASE"/>
    <property type="match status" value="1"/>
</dbReference>
<dbReference type="SUPFAM" id="SSF47384">
    <property type="entry name" value="Homodimeric domain of signal transducing histidine kinase"/>
    <property type="match status" value="1"/>
</dbReference>
<dbReference type="InterPro" id="IPR036097">
    <property type="entry name" value="HisK_dim/P_sf"/>
</dbReference>
<evidence type="ECO:0000256" key="7">
    <source>
        <dbReference type="ARBA" id="ARBA00022840"/>
    </source>
</evidence>
<evidence type="ECO:0000256" key="4">
    <source>
        <dbReference type="ARBA" id="ARBA00022679"/>
    </source>
</evidence>
<dbReference type="CDD" id="cd00082">
    <property type="entry name" value="HisKA"/>
    <property type="match status" value="1"/>
</dbReference>
<accession>A0ABW1YZ45</accession>
<evidence type="ECO:0000256" key="2">
    <source>
        <dbReference type="ARBA" id="ARBA00012438"/>
    </source>
</evidence>
<organism evidence="10 11">
    <name type="scientific">Sulfitobacter profundi</name>
    <dbReference type="NCBI Taxonomy" id="2679961"/>
    <lineage>
        <taxon>Bacteria</taxon>
        <taxon>Pseudomonadati</taxon>
        <taxon>Pseudomonadota</taxon>
        <taxon>Alphaproteobacteria</taxon>
        <taxon>Rhodobacterales</taxon>
        <taxon>Roseobacteraceae</taxon>
        <taxon>Sulfitobacter</taxon>
    </lineage>
</organism>
<gene>
    <name evidence="10" type="ORF">ACFQAU_10930</name>
</gene>
<dbReference type="Proteomes" id="UP001596403">
    <property type="component" value="Unassembled WGS sequence"/>
</dbReference>
<evidence type="ECO:0000256" key="6">
    <source>
        <dbReference type="ARBA" id="ARBA00022777"/>
    </source>
</evidence>
<dbReference type="InterPro" id="IPR004358">
    <property type="entry name" value="Sig_transdc_His_kin-like_C"/>
</dbReference>
<dbReference type="InterPro" id="IPR003594">
    <property type="entry name" value="HATPase_dom"/>
</dbReference>
<dbReference type="Gene3D" id="1.10.287.130">
    <property type="match status" value="1"/>
</dbReference>
<keyword evidence="11" id="KW-1185">Reference proteome</keyword>
<keyword evidence="4" id="KW-0808">Transferase</keyword>
<sequence length="251" mass="27594">MTHPQLYSSLDVEIPLGKQPNTAPDAEEFIHLVSHDLRGSIRALLELPEWIAEDIEESGLEVSPSVHSSITLMKRHTQRLDRMLFDLLQYSRAGKMANIQEVSLQEKFDAVVKEIGPTSGFRIDHDFGCGSFLIDEADLHTLLSALIGNAIKHHDKFSGRVKVAAWREGSALMLTVSDDGPGIHPRFHERVFKPMTTLRSRDEVEGSGLGLALVRKIAGNYDGHARLISTGAERGALVEVRLEGGNIGSAT</sequence>
<evidence type="ECO:0000259" key="9">
    <source>
        <dbReference type="PROSITE" id="PS50109"/>
    </source>
</evidence>
<dbReference type="RefSeq" id="WP_132444289.1">
    <property type="nucleotide sequence ID" value="NZ_JBHSWA010000001.1"/>
</dbReference>
<dbReference type="GO" id="GO:0005524">
    <property type="term" value="F:ATP binding"/>
    <property type="evidence" value="ECO:0007669"/>
    <property type="project" value="UniProtKB-KW"/>
</dbReference>
<keyword evidence="3" id="KW-0597">Phosphoprotein</keyword>